<feature type="transmembrane region" description="Helical" evidence="1">
    <location>
        <begin position="47"/>
        <end position="70"/>
    </location>
</feature>
<accession>A0ABR0KD01</accession>
<evidence type="ECO:0008006" key="4">
    <source>
        <dbReference type="Google" id="ProtNLM"/>
    </source>
</evidence>
<dbReference type="EMBL" id="JAVRRG010000040">
    <property type="protein sequence ID" value="KAK5093680.1"/>
    <property type="molecule type" value="Genomic_DNA"/>
</dbReference>
<dbReference type="Proteomes" id="UP001345013">
    <property type="component" value="Unassembled WGS sequence"/>
</dbReference>
<evidence type="ECO:0000313" key="3">
    <source>
        <dbReference type="Proteomes" id="UP001345013"/>
    </source>
</evidence>
<sequence>MLGNQGALGATFILSRYAQAASMIAIIGMTSNFIAEMVSASMTPSEVLVGTLSVVCIAVLYCAITVILFLDGLLPYLINAIIDSLFLIALIVVSVVVGKPLSYLQCTVIGDLNSSASSAMSFASALSNSLANEGGRINYGNWIGTNKSTCLQMKSIWGLSVALCILFFLSGVSTVCLWKRAKSGAAPEKGEA</sequence>
<comment type="caution">
    <text evidence="2">The sequence shown here is derived from an EMBL/GenBank/DDBJ whole genome shotgun (WGS) entry which is preliminary data.</text>
</comment>
<keyword evidence="1" id="KW-0812">Transmembrane</keyword>
<evidence type="ECO:0000313" key="2">
    <source>
        <dbReference type="EMBL" id="KAK5093680.1"/>
    </source>
</evidence>
<keyword evidence="3" id="KW-1185">Reference proteome</keyword>
<protein>
    <recommendedName>
        <fullName evidence="4">MARVEL domain-containing protein</fullName>
    </recommendedName>
</protein>
<proteinExistence type="predicted"/>
<feature type="transmembrane region" description="Helical" evidence="1">
    <location>
        <begin position="156"/>
        <end position="178"/>
    </location>
</feature>
<evidence type="ECO:0000256" key="1">
    <source>
        <dbReference type="SAM" id="Phobius"/>
    </source>
</evidence>
<gene>
    <name evidence="2" type="ORF">LTR24_004062</name>
</gene>
<organism evidence="2 3">
    <name type="scientific">Lithohypha guttulata</name>
    <dbReference type="NCBI Taxonomy" id="1690604"/>
    <lineage>
        <taxon>Eukaryota</taxon>
        <taxon>Fungi</taxon>
        <taxon>Dikarya</taxon>
        <taxon>Ascomycota</taxon>
        <taxon>Pezizomycotina</taxon>
        <taxon>Eurotiomycetes</taxon>
        <taxon>Chaetothyriomycetidae</taxon>
        <taxon>Chaetothyriales</taxon>
        <taxon>Trichomeriaceae</taxon>
        <taxon>Lithohypha</taxon>
    </lineage>
</organism>
<feature type="transmembrane region" description="Helical" evidence="1">
    <location>
        <begin position="76"/>
        <end position="97"/>
    </location>
</feature>
<name>A0ABR0KD01_9EURO</name>
<reference evidence="2 3" key="1">
    <citation type="submission" date="2023-08" db="EMBL/GenBank/DDBJ databases">
        <title>Black Yeasts Isolated from many extreme environments.</title>
        <authorList>
            <person name="Coleine C."/>
            <person name="Stajich J.E."/>
            <person name="Selbmann L."/>
        </authorList>
    </citation>
    <scope>NUCLEOTIDE SEQUENCE [LARGE SCALE GENOMIC DNA]</scope>
    <source>
        <strain evidence="2 3">CCFEE 5885</strain>
    </source>
</reference>
<feature type="transmembrane region" description="Helical" evidence="1">
    <location>
        <begin position="17"/>
        <end position="35"/>
    </location>
</feature>
<keyword evidence="1" id="KW-1133">Transmembrane helix</keyword>
<keyword evidence="1" id="KW-0472">Membrane</keyword>